<dbReference type="GO" id="GO:0008061">
    <property type="term" value="F:chitin binding"/>
    <property type="evidence" value="ECO:0007669"/>
    <property type="project" value="InterPro"/>
</dbReference>
<dbReference type="InterPro" id="IPR036508">
    <property type="entry name" value="Chitin-bd_dom_sf"/>
</dbReference>
<reference evidence="4 5" key="1">
    <citation type="submission" date="2024-01" db="EMBL/GenBank/DDBJ databases">
        <title>The genome of the rayed Mediterranean limpet Patella caerulea (Linnaeus, 1758).</title>
        <authorList>
            <person name="Anh-Thu Weber A."/>
            <person name="Halstead-Nussloch G."/>
        </authorList>
    </citation>
    <scope>NUCLEOTIDE SEQUENCE [LARGE SCALE GENOMIC DNA]</scope>
    <source>
        <strain evidence="4">AATW-2023a</strain>
        <tissue evidence="4">Whole specimen</tissue>
    </source>
</reference>
<feature type="region of interest" description="Disordered" evidence="1">
    <location>
        <begin position="155"/>
        <end position="175"/>
    </location>
</feature>
<evidence type="ECO:0000256" key="1">
    <source>
        <dbReference type="SAM" id="MobiDB-lite"/>
    </source>
</evidence>
<dbReference type="SMART" id="SM00494">
    <property type="entry name" value="ChtBD2"/>
    <property type="match status" value="1"/>
</dbReference>
<evidence type="ECO:0000259" key="3">
    <source>
        <dbReference type="PROSITE" id="PS50940"/>
    </source>
</evidence>
<dbReference type="InterPro" id="IPR002557">
    <property type="entry name" value="Chitin-bd_dom"/>
</dbReference>
<protein>
    <recommendedName>
        <fullName evidence="3">Chitin-binding type-2 domain-containing protein</fullName>
    </recommendedName>
</protein>
<evidence type="ECO:0000313" key="5">
    <source>
        <dbReference type="Proteomes" id="UP001347796"/>
    </source>
</evidence>
<dbReference type="Pfam" id="PF01607">
    <property type="entry name" value="CBM_14"/>
    <property type="match status" value="1"/>
</dbReference>
<feature type="chain" id="PRO_5042981953" description="Chitin-binding type-2 domain-containing protein" evidence="2">
    <location>
        <begin position="21"/>
        <end position="279"/>
    </location>
</feature>
<accession>A0AAN8JKB6</accession>
<dbReference type="AlphaFoldDB" id="A0AAN8JKB6"/>
<comment type="caution">
    <text evidence="4">The sequence shown here is derived from an EMBL/GenBank/DDBJ whole genome shotgun (WGS) entry which is preliminary data.</text>
</comment>
<name>A0AAN8JKB6_PATCE</name>
<dbReference type="Gene3D" id="2.170.140.10">
    <property type="entry name" value="Chitin binding domain"/>
    <property type="match status" value="1"/>
</dbReference>
<dbReference type="PROSITE" id="PS50940">
    <property type="entry name" value="CHIT_BIND_II"/>
    <property type="match status" value="1"/>
</dbReference>
<evidence type="ECO:0000256" key="2">
    <source>
        <dbReference type="SAM" id="SignalP"/>
    </source>
</evidence>
<dbReference type="GO" id="GO:0005576">
    <property type="term" value="C:extracellular region"/>
    <property type="evidence" value="ECO:0007669"/>
    <property type="project" value="InterPro"/>
</dbReference>
<feature type="domain" description="Chitin-binding type-2" evidence="3">
    <location>
        <begin position="52"/>
        <end position="110"/>
    </location>
</feature>
<keyword evidence="5" id="KW-1185">Reference proteome</keyword>
<gene>
    <name evidence="4" type="ORF">SNE40_015628</name>
</gene>
<dbReference type="Proteomes" id="UP001347796">
    <property type="component" value="Unassembled WGS sequence"/>
</dbReference>
<evidence type="ECO:0000313" key="4">
    <source>
        <dbReference type="EMBL" id="KAK6177546.1"/>
    </source>
</evidence>
<sequence>MTKSFIFIGLVGLMILQIQAQLNTNWQQRYLNRNRLNVNRGLRQSPPDLPSADLCPNGYEGYIAFPGNCTRFIQCGIPGLNRAAFTCSPGTSYSVDLKQCIRSELVTCVNGVRPTGTRISGRTGLVNNQWNTNRNTNRNTNARWLTNRGGVVVDSTRGRNRWNTNTNTNTNNNLNNRWTATNNRLNTNNNRWNTGLNTNRNTAPIVNSNLRRTIELPLISNNQRILDSAQCTTIQNRLNAALPELVRAFSSTCKDTACLSTLPNFRVRCSQTNSGIFTG</sequence>
<organism evidence="4 5">
    <name type="scientific">Patella caerulea</name>
    <name type="common">Rayed Mediterranean limpet</name>
    <dbReference type="NCBI Taxonomy" id="87958"/>
    <lineage>
        <taxon>Eukaryota</taxon>
        <taxon>Metazoa</taxon>
        <taxon>Spiralia</taxon>
        <taxon>Lophotrochozoa</taxon>
        <taxon>Mollusca</taxon>
        <taxon>Gastropoda</taxon>
        <taxon>Patellogastropoda</taxon>
        <taxon>Patelloidea</taxon>
        <taxon>Patellidae</taxon>
        <taxon>Patella</taxon>
    </lineage>
</organism>
<dbReference type="EMBL" id="JAZGQO010000010">
    <property type="protein sequence ID" value="KAK6177546.1"/>
    <property type="molecule type" value="Genomic_DNA"/>
</dbReference>
<feature type="signal peptide" evidence="2">
    <location>
        <begin position="1"/>
        <end position="20"/>
    </location>
</feature>
<keyword evidence="2" id="KW-0732">Signal</keyword>
<proteinExistence type="predicted"/>
<feature type="compositionally biased region" description="Low complexity" evidence="1">
    <location>
        <begin position="161"/>
        <end position="175"/>
    </location>
</feature>
<dbReference type="SUPFAM" id="SSF57625">
    <property type="entry name" value="Invertebrate chitin-binding proteins"/>
    <property type="match status" value="1"/>
</dbReference>